<dbReference type="AlphaFoldDB" id="A0A132AED5"/>
<name>A0A132AED5_SARSC</name>
<keyword evidence="2" id="KW-0812">Transmembrane</keyword>
<sequence>MKLPKHFDQINLYCLIFSCITISILIFFKEYFETIFRSNLSAPSIPTSSIKSNRRLLPLPIDLIVVISSIVVSWFFKFDQNFKIEVVKNVPTGLPKPIIPRLDLFPNILLDSITISILCFAVSLSLAKIFAKKHNLIIRPNQELLALGTANVFASFFQAFPASAALSRSTLQEKTGAKTQIAGLISSLVILIVLLYLAPFLYHLPKFTLSCIILVALKSMFLQLKDIKLFWNISKLDGASWLITFLSVIILDIDYGLSIGIMSNIIVVLLKLTFPKISTLGHLAATEIYDDKKLYQNLIEYPGIKIFRFYSPLFYLNAQFFKEEIFKLFPTNSSVKQILIIDFSCVPFIDKTGIDILIELIQTLQSKSITTSLVNFTPEILHLLSLNHFLDRVHHQYYGCRIFPTIHDAVTSFF</sequence>
<dbReference type="CDD" id="cd07042">
    <property type="entry name" value="STAS_SulP_like_sulfate_transporter"/>
    <property type="match status" value="1"/>
</dbReference>
<dbReference type="SUPFAM" id="SSF52091">
    <property type="entry name" value="SpoIIaa-like"/>
    <property type="match status" value="1"/>
</dbReference>
<dbReference type="EMBL" id="JXLN01013404">
    <property type="protein sequence ID" value="KPM09348.1"/>
    <property type="molecule type" value="Genomic_DNA"/>
</dbReference>
<comment type="caution">
    <text evidence="5">The sequence shown here is derived from an EMBL/GenBank/DDBJ whole genome shotgun (WGS) entry which is preliminary data.</text>
</comment>
<evidence type="ECO:0000256" key="3">
    <source>
        <dbReference type="ARBA" id="ARBA00022989"/>
    </source>
</evidence>
<comment type="subcellular location">
    <subcellularLocation>
        <location evidence="1">Membrane</location>
        <topology evidence="1">Multi-pass membrane protein</topology>
    </subcellularLocation>
</comment>
<dbReference type="InterPro" id="IPR001902">
    <property type="entry name" value="SLC26A/SulP_fam"/>
</dbReference>
<dbReference type="InterPro" id="IPR002645">
    <property type="entry name" value="STAS_dom"/>
</dbReference>
<dbReference type="GO" id="GO:0016020">
    <property type="term" value="C:membrane"/>
    <property type="evidence" value="ECO:0007669"/>
    <property type="project" value="UniProtKB-SubCell"/>
</dbReference>
<proteinExistence type="predicted"/>
<dbReference type="PANTHER" id="PTHR11814">
    <property type="entry name" value="SULFATE TRANSPORTER"/>
    <property type="match status" value="1"/>
</dbReference>
<dbReference type="Pfam" id="PF01740">
    <property type="entry name" value="STAS"/>
    <property type="match status" value="1"/>
</dbReference>
<evidence type="ECO:0000313" key="5">
    <source>
        <dbReference type="EMBL" id="KPM09348.1"/>
    </source>
</evidence>
<evidence type="ECO:0000256" key="1">
    <source>
        <dbReference type="ARBA" id="ARBA00004141"/>
    </source>
</evidence>
<keyword evidence="3" id="KW-1133">Transmembrane helix</keyword>
<dbReference type="PROSITE" id="PS50801">
    <property type="entry name" value="STAS"/>
    <property type="match status" value="1"/>
</dbReference>
<evidence type="ECO:0000256" key="4">
    <source>
        <dbReference type="ARBA" id="ARBA00023136"/>
    </source>
</evidence>
<dbReference type="Gene3D" id="3.30.750.24">
    <property type="entry name" value="STAS domain"/>
    <property type="match status" value="1"/>
</dbReference>
<evidence type="ECO:0000256" key="2">
    <source>
        <dbReference type="ARBA" id="ARBA00022692"/>
    </source>
</evidence>
<dbReference type="InterPro" id="IPR036513">
    <property type="entry name" value="STAS_dom_sf"/>
</dbReference>
<accession>A0A132AED5</accession>
<reference evidence="5 6" key="1">
    <citation type="journal article" date="2015" name="Parasit. Vectors">
        <title>Draft genome of the scabies mite.</title>
        <authorList>
            <person name="Rider S.D.Jr."/>
            <person name="Morgan M.S."/>
            <person name="Arlian L.G."/>
        </authorList>
    </citation>
    <scope>NUCLEOTIDE SEQUENCE [LARGE SCALE GENOMIC DNA]</scope>
    <source>
        <strain evidence="5">Arlian Lab</strain>
    </source>
</reference>
<dbReference type="InterPro" id="IPR011547">
    <property type="entry name" value="SLC26A/SulP_dom"/>
</dbReference>
<protein>
    <submittedName>
        <fullName evidence="5">Sulfate transporter-like protein</fullName>
    </submittedName>
</protein>
<dbReference type="Proteomes" id="UP000616769">
    <property type="component" value="Unassembled WGS sequence"/>
</dbReference>
<organism evidence="5 6">
    <name type="scientific">Sarcoptes scabiei</name>
    <name type="common">Itch mite</name>
    <name type="synonym">Acarus scabiei</name>
    <dbReference type="NCBI Taxonomy" id="52283"/>
    <lineage>
        <taxon>Eukaryota</taxon>
        <taxon>Metazoa</taxon>
        <taxon>Ecdysozoa</taxon>
        <taxon>Arthropoda</taxon>
        <taxon>Chelicerata</taxon>
        <taxon>Arachnida</taxon>
        <taxon>Acari</taxon>
        <taxon>Acariformes</taxon>
        <taxon>Sarcoptiformes</taxon>
        <taxon>Astigmata</taxon>
        <taxon>Psoroptidia</taxon>
        <taxon>Sarcoptoidea</taxon>
        <taxon>Sarcoptidae</taxon>
        <taxon>Sarcoptinae</taxon>
        <taxon>Sarcoptes</taxon>
    </lineage>
</organism>
<gene>
    <name evidence="5" type="ORF">QR98_0078820</name>
</gene>
<dbReference type="Pfam" id="PF00916">
    <property type="entry name" value="Sulfate_transp"/>
    <property type="match status" value="1"/>
</dbReference>
<dbReference type="GO" id="GO:0055085">
    <property type="term" value="P:transmembrane transport"/>
    <property type="evidence" value="ECO:0007669"/>
    <property type="project" value="InterPro"/>
</dbReference>
<keyword evidence="4" id="KW-0472">Membrane</keyword>
<evidence type="ECO:0000313" key="6">
    <source>
        <dbReference type="Proteomes" id="UP000616769"/>
    </source>
</evidence>
<dbReference type="PROSITE" id="PS51257">
    <property type="entry name" value="PROKAR_LIPOPROTEIN"/>
    <property type="match status" value="1"/>
</dbReference>
<dbReference type="VEuPathDB" id="VectorBase:SSCA008370"/>
<dbReference type="OrthoDB" id="7365796at2759"/>